<evidence type="ECO:0008006" key="5">
    <source>
        <dbReference type="Google" id="ProtNLM"/>
    </source>
</evidence>
<accession>A0ABU2K8X7</accession>
<evidence type="ECO:0000256" key="2">
    <source>
        <dbReference type="SAM" id="Phobius"/>
    </source>
</evidence>
<feature type="compositionally biased region" description="Low complexity" evidence="1">
    <location>
        <begin position="8"/>
        <end position="19"/>
    </location>
</feature>
<keyword evidence="2" id="KW-0812">Transmembrane</keyword>
<evidence type="ECO:0000313" key="4">
    <source>
        <dbReference type="Proteomes" id="UP001183222"/>
    </source>
</evidence>
<name>A0ABU2K8X7_9ACTN</name>
<reference evidence="4" key="1">
    <citation type="submission" date="2023-07" db="EMBL/GenBank/DDBJ databases">
        <title>30 novel species of actinomycetes from the DSMZ collection.</title>
        <authorList>
            <person name="Nouioui I."/>
        </authorList>
    </citation>
    <scope>NUCLEOTIDE SEQUENCE [LARGE SCALE GENOMIC DNA]</scope>
    <source>
        <strain evidence="4">DSM 46792</strain>
    </source>
</reference>
<keyword evidence="2" id="KW-1133">Transmembrane helix</keyword>
<keyword evidence="2" id="KW-0472">Membrane</keyword>
<dbReference type="EMBL" id="JAVREI010000007">
    <property type="protein sequence ID" value="MDT0276631.1"/>
    <property type="molecule type" value="Genomic_DNA"/>
</dbReference>
<proteinExistence type="predicted"/>
<gene>
    <name evidence="3" type="ORF">RM425_12040</name>
</gene>
<dbReference type="Proteomes" id="UP001183222">
    <property type="component" value="Unassembled WGS sequence"/>
</dbReference>
<keyword evidence="4" id="KW-1185">Reference proteome</keyword>
<protein>
    <recommendedName>
        <fullName evidence="5">DUF4333 domain-containing protein</fullName>
    </recommendedName>
</protein>
<comment type="caution">
    <text evidence="3">The sequence shown here is derived from an EMBL/GenBank/DDBJ whole genome shotgun (WGS) entry which is preliminary data.</text>
</comment>
<sequence length="145" mass="15049">MSTDDSRPTGAAPTATQPAHGDPGAPYFGGAQTDPGFQLPTGEPEAEPGWFERNATLVISISVAVIAVVAALVTLFFYRESVDERNGDTEEAVSAFVEEKGGEVESVQCDDGSCTAIVDGAAYSVLVHEDEDGDQTFGVSAYAGN</sequence>
<feature type="region of interest" description="Disordered" evidence="1">
    <location>
        <begin position="1"/>
        <end position="48"/>
    </location>
</feature>
<dbReference type="RefSeq" id="WP_311345448.1">
    <property type="nucleotide sequence ID" value="NZ_JAVREI010000007.1"/>
</dbReference>
<organism evidence="3 4">
    <name type="scientific">Blastococcus goldschmidtiae</name>
    <dbReference type="NCBI Taxonomy" id="3075546"/>
    <lineage>
        <taxon>Bacteria</taxon>
        <taxon>Bacillati</taxon>
        <taxon>Actinomycetota</taxon>
        <taxon>Actinomycetes</taxon>
        <taxon>Geodermatophilales</taxon>
        <taxon>Geodermatophilaceae</taxon>
        <taxon>Blastococcus</taxon>
    </lineage>
</organism>
<evidence type="ECO:0000313" key="3">
    <source>
        <dbReference type="EMBL" id="MDT0276631.1"/>
    </source>
</evidence>
<evidence type="ECO:0000256" key="1">
    <source>
        <dbReference type="SAM" id="MobiDB-lite"/>
    </source>
</evidence>
<feature type="transmembrane region" description="Helical" evidence="2">
    <location>
        <begin position="57"/>
        <end position="78"/>
    </location>
</feature>